<sequence length="255" mass="27251">MQRISAWTKLVTALGLFRHGTAAGGVPPTPVKAEWLNMVQEELANFILAYLPELDANDNTQLLKAIQAFGASFPLKATTLAGYGILDAYTKLETYSQPEVDWWLSKKANNAITLAGYGIGDAYTKLAINDFLAAINTSLVAKQAAIDNLGTTKQDKNTALMAATGWHLDKATGFLEQWGSGACGADSVSAAIDFPTPFAEVYNCFGNKVTPNAEDGDGNAAGARAISATQYQLFNDTDKYSATIHWRAIGKAPGY</sequence>
<reference evidence="2 3" key="1">
    <citation type="submission" date="2019-10" db="EMBL/GenBank/DDBJ databases">
        <title>Evaluation of single-gene subtyping targets for Pseudomonas.</title>
        <authorList>
            <person name="Reichler S.J."/>
            <person name="Orsi R.H."/>
            <person name="Wiedmann M."/>
            <person name="Martin N.H."/>
            <person name="Murphy S.I."/>
        </authorList>
    </citation>
    <scope>NUCLEOTIDE SEQUENCE [LARGE SCALE GENOMIC DNA]</scope>
    <source>
        <strain evidence="2 3">FSL R10-1876</strain>
    </source>
</reference>
<name>A0A6I1WHU6_9PSED</name>
<accession>A0A6I1WHU6</accession>
<dbReference type="InterPro" id="IPR054075">
    <property type="entry name" value="Gp53-like_C"/>
</dbReference>
<dbReference type="AlphaFoldDB" id="A0A6I1WHU6"/>
<comment type="caution">
    <text evidence="2">The sequence shown here is derived from an EMBL/GenBank/DDBJ whole genome shotgun (WGS) entry which is preliminary data.</text>
</comment>
<evidence type="ECO:0000259" key="1">
    <source>
        <dbReference type="Pfam" id="PF21882"/>
    </source>
</evidence>
<gene>
    <name evidence="2" type="ORF">GHO28_01210</name>
</gene>
<feature type="domain" description="Putative tail fiber protein gp53-like C-terminal" evidence="1">
    <location>
        <begin position="172"/>
        <end position="250"/>
    </location>
</feature>
<organism evidence="2 3">
    <name type="scientific">Pseudomonas helleri</name>
    <dbReference type="NCBI Taxonomy" id="1608996"/>
    <lineage>
        <taxon>Bacteria</taxon>
        <taxon>Pseudomonadati</taxon>
        <taxon>Pseudomonadota</taxon>
        <taxon>Gammaproteobacteria</taxon>
        <taxon>Pseudomonadales</taxon>
        <taxon>Pseudomonadaceae</taxon>
        <taxon>Pseudomonas</taxon>
    </lineage>
</organism>
<dbReference type="EMBL" id="WIVV01000003">
    <property type="protein sequence ID" value="MQU41127.1"/>
    <property type="molecule type" value="Genomic_DNA"/>
</dbReference>
<dbReference type="Gene3D" id="2.60.40.3940">
    <property type="match status" value="1"/>
</dbReference>
<evidence type="ECO:0000313" key="3">
    <source>
        <dbReference type="Proteomes" id="UP000466863"/>
    </source>
</evidence>
<proteinExistence type="predicted"/>
<dbReference type="RefSeq" id="WP_153355320.1">
    <property type="nucleotide sequence ID" value="NZ_WIVV01000003.1"/>
</dbReference>
<dbReference type="Proteomes" id="UP000466863">
    <property type="component" value="Unassembled WGS sequence"/>
</dbReference>
<evidence type="ECO:0000313" key="2">
    <source>
        <dbReference type="EMBL" id="MQU41127.1"/>
    </source>
</evidence>
<protein>
    <submittedName>
        <fullName evidence="2">Phage tail protein</fullName>
    </submittedName>
</protein>
<dbReference type="Pfam" id="PF21882">
    <property type="entry name" value="Gp53-like_C"/>
    <property type="match status" value="1"/>
</dbReference>